<accession>A0A163JB42</accession>
<dbReference type="AlphaFoldDB" id="A0A163JB42"/>
<dbReference type="GO" id="GO:0033309">
    <property type="term" value="C:SBF transcription complex"/>
    <property type="evidence" value="ECO:0007669"/>
    <property type="project" value="TreeGrafter"/>
</dbReference>
<dbReference type="Pfam" id="PF00023">
    <property type="entry name" value="Ank"/>
    <property type="match status" value="1"/>
</dbReference>
<keyword evidence="2 3" id="KW-0040">ANK repeat</keyword>
<dbReference type="InterPro" id="IPR002110">
    <property type="entry name" value="Ankyrin_rpt"/>
</dbReference>
<feature type="compositionally biased region" description="Basic and acidic residues" evidence="4">
    <location>
        <begin position="575"/>
        <end position="589"/>
    </location>
</feature>
<dbReference type="InterPro" id="IPR003163">
    <property type="entry name" value="Tscrpt_reg_HTH_APSES-type"/>
</dbReference>
<evidence type="ECO:0000256" key="1">
    <source>
        <dbReference type="ARBA" id="ARBA00022737"/>
    </source>
</evidence>
<dbReference type="EMBL" id="LT552047">
    <property type="protein sequence ID" value="SAL98174.1"/>
    <property type="molecule type" value="Genomic_DNA"/>
</dbReference>
<dbReference type="PROSITE" id="PS50088">
    <property type="entry name" value="ANK_REPEAT"/>
    <property type="match status" value="1"/>
</dbReference>
<reference evidence="6" key="1">
    <citation type="submission" date="2016-04" db="EMBL/GenBank/DDBJ databases">
        <authorList>
            <person name="Evans L.H."/>
            <person name="Alamgir A."/>
            <person name="Owens N."/>
            <person name="Weber N.D."/>
            <person name="Virtaneva K."/>
            <person name="Barbian K."/>
            <person name="Babar A."/>
            <person name="Rosenke K."/>
        </authorList>
    </citation>
    <scope>NUCLEOTIDE SEQUENCE [LARGE SCALE GENOMIC DNA]</scope>
    <source>
        <strain evidence="6">CBS 101.48</strain>
    </source>
</reference>
<feature type="repeat" description="ANK" evidence="3">
    <location>
        <begin position="274"/>
        <end position="306"/>
    </location>
</feature>
<keyword evidence="7" id="KW-1185">Reference proteome</keyword>
<dbReference type="SUPFAM" id="SSF54616">
    <property type="entry name" value="DNA-binding domain of Mlu1-box binding protein MBP1"/>
    <property type="match status" value="1"/>
</dbReference>
<feature type="compositionally biased region" description="Polar residues" evidence="4">
    <location>
        <begin position="195"/>
        <end position="209"/>
    </location>
</feature>
<dbReference type="SUPFAM" id="SSF48403">
    <property type="entry name" value="Ankyrin repeat"/>
    <property type="match status" value="1"/>
</dbReference>
<feature type="region of interest" description="Disordered" evidence="4">
    <location>
        <begin position="167"/>
        <end position="230"/>
    </location>
</feature>
<dbReference type="SMART" id="SM01252">
    <property type="entry name" value="KilA-N"/>
    <property type="match status" value="1"/>
</dbReference>
<dbReference type="FunFam" id="3.10.260.10:FF:000001">
    <property type="entry name" value="APSES transcription factor (MbpA)"/>
    <property type="match status" value="1"/>
</dbReference>
<dbReference type="GO" id="GO:0001228">
    <property type="term" value="F:DNA-binding transcription activator activity, RNA polymerase II-specific"/>
    <property type="evidence" value="ECO:0007669"/>
    <property type="project" value="UniProtKB-ARBA"/>
</dbReference>
<dbReference type="Gene3D" id="1.25.40.20">
    <property type="entry name" value="Ankyrin repeat-containing domain"/>
    <property type="match status" value="1"/>
</dbReference>
<keyword evidence="1" id="KW-0677">Repeat</keyword>
<feature type="region of interest" description="Disordered" evidence="4">
    <location>
        <begin position="114"/>
        <end position="152"/>
    </location>
</feature>
<dbReference type="Proteomes" id="UP000078561">
    <property type="component" value="Unassembled WGS sequence"/>
</dbReference>
<dbReference type="InParanoid" id="A0A163JB42"/>
<evidence type="ECO:0000256" key="3">
    <source>
        <dbReference type="PROSITE-ProRule" id="PRU00023"/>
    </source>
</evidence>
<feature type="domain" description="HTH APSES-type" evidence="5">
    <location>
        <begin position="8"/>
        <end position="114"/>
    </location>
</feature>
<feature type="region of interest" description="Disordered" evidence="4">
    <location>
        <begin position="575"/>
        <end position="594"/>
    </location>
</feature>
<dbReference type="InterPro" id="IPR051642">
    <property type="entry name" value="SWI6-like"/>
</dbReference>
<evidence type="ECO:0000256" key="2">
    <source>
        <dbReference type="ARBA" id="ARBA00023043"/>
    </source>
</evidence>
<dbReference type="InterPro" id="IPR018004">
    <property type="entry name" value="KilA/APSES_HTH"/>
</dbReference>
<protein>
    <recommendedName>
        <fullName evidence="5">HTH APSES-type domain-containing protein</fullName>
    </recommendedName>
</protein>
<organism evidence="6">
    <name type="scientific">Absidia glauca</name>
    <name type="common">Pin mould</name>
    <dbReference type="NCBI Taxonomy" id="4829"/>
    <lineage>
        <taxon>Eukaryota</taxon>
        <taxon>Fungi</taxon>
        <taxon>Fungi incertae sedis</taxon>
        <taxon>Mucoromycota</taxon>
        <taxon>Mucoromycotina</taxon>
        <taxon>Mucoromycetes</taxon>
        <taxon>Mucorales</taxon>
        <taxon>Cunninghamellaceae</taxon>
        <taxon>Absidia</taxon>
    </lineage>
</organism>
<dbReference type="PANTHER" id="PTHR43828:SF3">
    <property type="entry name" value="CHROMO DOMAIN-CONTAINING PROTEIN"/>
    <property type="match status" value="1"/>
</dbReference>
<name>A0A163JB42_ABSGL</name>
<dbReference type="InterPro" id="IPR036770">
    <property type="entry name" value="Ankyrin_rpt-contain_sf"/>
</dbReference>
<feature type="compositionally biased region" description="Low complexity" evidence="4">
    <location>
        <begin position="135"/>
        <end position="151"/>
    </location>
</feature>
<proteinExistence type="predicted"/>
<dbReference type="InterPro" id="IPR036887">
    <property type="entry name" value="HTH_APSES_sf"/>
</dbReference>
<evidence type="ECO:0000313" key="6">
    <source>
        <dbReference type="EMBL" id="SAL98174.1"/>
    </source>
</evidence>
<dbReference type="Pfam" id="PF04383">
    <property type="entry name" value="KilA-N"/>
    <property type="match status" value="1"/>
</dbReference>
<dbReference type="OMA" id="YERNHEH"/>
<dbReference type="FunCoup" id="A0A163JB42">
    <property type="interactions" value="239"/>
</dbReference>
<feature type="region of interest" description="Disordered" evidence="4">
    <location>
        <begin position="394"/>
        <end position="413"/>
    </location>
</feature>
<dbReference type="PROSITE" id="PS51299">
    <property type="entry name" value="HTH_APSES"/>
    <property type="match status" value="1"/>
</dbReference>
<gene>
    <name evidence="6" type="primary">ABSGL_03701.1 scaffold 4609</name>
</gene>
<dbReference type="GO" id="GO:0030907">
    <property type="term" value="C:MBF transcription complex"/>
    <property type="evidence" value="ECO:0007669"/>
    <property type="project" value="TreeGrafter"/>
</dbReference>
<evidence type="ECO:0000313" key="7">
    <source>
        <dbReference type="Proteomes" id="UP000078561"/>
    </source>
</evidence>
<dbReference type="STRING" id="4829.A0A163JB42"/>
<feature type="region of interest" description="Disordered" evidence="4">
    <location>
        <begin position="491"/>
        <end position="533"/>
    </location>
</feature>
<dbReference type="Gene3D" id="3.10.260.10">
    <property type="entry name" value="Transcription regulator HTH, APSES-type DNA-binding domain"/>
    <property type="match status" value="1"/>
</dbReference>
<dbReference type="GO" id="GO:0003677">
    <property type="term" value="F:DNA binding"/>
    <property type="evidence" value="ECO:0007669"/>
    <property type="project" value="InterPro"/>
</dbReference>
<evidence type="ECO:0000259" key="5">
    <source>
        <dbReference type="PROSITE" id="PS51299"/>
    </source>
</evidence>
<dbReference type="PANTHER" id="PTHR43828">
    <property type="entry name" value="ASPARAGINASE"/>
    <property type="match status" value="1"/>
</dbReference>
<dbReference type="OrthoDB" id="6718656at2759"/>
<sequence>MAHPDSEVYTATYSGIQVFEMTINDLSMMRRRSDSYLNATQILKLGGLEKGKRTKILEREILPSIHEKIQGGYGKYQGTWVPFERGRELAERYNVLDLLLPLLDFDTSTWDQLPEKEQMTVRPPRQRNTYSNNLQQSHASPPSSPSYSSHQDAFTPASLIKRKMPLFDSDENGLPNLAPLPPPVTPKKRPKKQQCAYNNDVTAGKNSSKAGFASSARPTINGKKDESIDSGDLERQVNAMLSIFSSGDDDHIPPSLSGAGATAGLDMDVSLDDKGHTALHWSVALARIHTVEWLISKGATVTTVNHAGETALMRGVMATSIYDHECFPQMLDILRASLSLVDRVGRSVLHHIILSSLEGKITMAEGAATMALQQQHSTTSPSLVLSSSPSLQQKSLMQSAPSPSSILPTTPSSQSETRQIAAKLYMQNVLRAIHQHKDHLLILNKPDDLGETPLDLASRLHCTDLYYLLAQAENAVSNQDSLHLSSNTNLALSQSQGKQDQMYKKPKKKADKKYDRKISHPSDPASMPSAKGQELVSTVQRIVDAMDLEFSSKLQVKEADVARMQQEIKDLSHQLDEGRKQWSESKKTSADQLSQANTKIKHLEEMLGRLGVKELEIGSFRSTTRETQLEKQISKLQSDALTTTQRLSSIEQSYADLLVREMGCKRLIAACCNLPLDKVDEFIEPLTIAVENDPPDMDFARVIGFMEKLRQHQQ</sequence>
<dbReference type="PROSITE" id="PS50297">
    <property type="entry name" value="ANK_REP_REGION"/>
    <property type="match status" value="1"/>
</dbReference>
<evidence type="ECO:0000256" key="4">
    <source>
        <dbReference type="SAM" id="MobiDB-lite"/>
    </source>
</evidence>